<protein>
    <recommendedName>
        <fullName evidence="3">CopG family transcriptional regulator</fullName>
    </recommendedName>
</protein>
<evidence type="ECO:0000313" key="1">
    <source>
        <dbReference type="EMBL" id="MBD3144791.1"/>
    </source>
</evidence>
<evidence type="ECO:0000313" key="2">
    <source>
        <dbReference type="Proteomes" id="UP000653231"/>
    </source>
</evidence>
<dbReference type="EMBL" id="JACXRZ010000011">
    <property type="protein sequence ID" value="MBD3144791.1"/>
    <property type="molecule type" value="Genomic_DNA"/>
</dbReference>
<dbReference type="Proteomes" id="UP000653231">
    <property type="component" value="Unassembled WGS sequence"/>
</dbReference>
<proteinExistence type="predicted"/>
<evidence type="ECO:0008006" key="3">
    <source>
        <dbReference type="Google" id="ProtNLM"/>
    </source>
</evidence>
<keyword evidence="2" id="KW-1185">Reference proteome</keyword>
<reference evidence="1 2" key="1">
    <citation type="submission" date="2020-09" db="EMBL/GenBank/DDBJ databases">
        <title>Actinomycete isolated from the Camponotus japonicus Mayr.</title>
        <authorList>
            <person name="Gong X."/>
        </authorList>
    </citation>
    <scope>NUCLEOTIDE SEQUENCE [LARGE SCALE GENOMIC DNA]</scope>
    <source>
        <strain evidence="1 2">2C-HV3</strain>
    </source>
</reference>
<gene>
    <name evidence="1" type="ORF">IEQ31_16560</name>
</gene>
<sequence>MSVVTLQADPRTEAALAELTADGQAPDEVIREAIVMAWRLRRAETARREALAVADDPDDREEARAIMRDMESLVR</sequence>
<name>A0ABR8L3I0_9ACTN</name>
<dbReference type="RefSeq" id="WP_191052317.1">
    <property type="nucleotide sequence ID" value="NZ_JACXRZ010000011.1"/>
</dbReference>
<comment type="caution">
    <text evidence="1">The sequence shown here is derived from an EMBL/GenBank/DDBJ whole genome shotgun (WGS) entry which is preliminary data.</text>
</comment>
<accession>A0ABR8L3I0</accession>
<organism evidence="1 2">
    <name type="scientific">Microbispora bryophytorum subsp. camponoti</name>
    <dbReference type="NCBI Taxonomy" id="1677852"/>
    <lineage>
        <taxon>Bacteria</taxon>
        <taxon>Bacillati</taxon>
        <taxon>Actinomycetota</taxon>
        <taxon>Actinomycetes</taxon>
        <taxon>Streptosporangiales</taxon>
        <taxon>Streptosporangiaceae</taxon>
        <taxon>Microbispora</taxon>
    </lineage>
</organism>